<comment type="caution">
    <text evidence="2">The sequence shown here is derived from an EMBL/GenBank/DDBJ whole genome shotgun (WGS) entry which is preliminary data.</text>
</comment>
<feature type="transmembrane region" description="Helical" evidence="1">
    <location>
        <begin position="58"/>
        <end position="84"/>
    </location>
</feature>
<dbReference type="AlphaFoldDB" id="A0A840CVF7"/>
<feature type="transmembrane region" description="Helical" evidence="1">
    <location>
        <begin position="20"/>
        <end position="43"/>
    </location>
</feature>
<protein>
    <submittedName>
        <fullName evidence="2">Putative integral membrane protein</fullName>
    </submittedName>
</protein>
<evidence type="ECO:0000313" key="3">
    <source>
        <dbReference type="Proteomes" id="UP000555103"/>
    </source>
</evidence>
<proteinExistence type="predicted"/>
<organism evidence="2 3">
    <name type="scientific">Dysgonomonas hofstadii</name>
    <dbReference type="NCBI Taxonomy" id="637886"/>
    <lineage>
        <taxon>Bacteria</taxon>
        <taxon>Pseudomonadati</taxon>
        <taxon>Bacteroidota</taxon>
        <taxon>Bacteroidia</taxon>
        <taxon>Bacteroidales</taxon>
        <taxon>Dysgonomonadaceae</taxon>
        <taxon>Dysgonomonas</taxon>
    </lineage>
</organism>
<evidence type="ECO:0000313" key="2">
    <source>
        <dbReference type="EMBL" id="MBB4035783.1"/>
    </source>
</evidence>
<dbReference type="RefSeq" id="WP_183306709.1">
    <property type="nucleotide sequence ID" value="NZ_JACIEP010000005.1"/>
</dbReference>
<keyword evidence="1" id="KW-0472">Membrane</keyword>
<dbReference type="Proteomes" id="UP000555103">
    <property type="component" value="Unassembled WGS sequence"/>
</dbReference>
<dbReference type="EMBL" id="JACIEP010000005">
    <property type="protein sequence ID" value="MBB4035783.1"/>
    <property type="molecule type" value="Genomic_DNA"/>
</dbReference>
<keyword evidence="1" id="KW-0812">Transmembrane</keyword>
<name>A0A840CVF7_9BACT</name>
<reference evidence="2 3" key="1">
    <citation type="submission" date="2020-08" db="EMBL/GenBank/DDBJ databases">
        <title>Genomic Encyclopedia of Type Strains, Phase IV (KMG-IV): sequencing the most valuable type-strain genomes for metagenomic binning, comparative biology and taxonomic classification.</title>
        <authorList>
            <person name="Goeker M."/>
        </authorList>
    </citation>
    <scope>NUCLEOTIDE SEQUENCE [LARGE SCALE GENOMIC DNA]</scope>
    <source>
        <strain evidence="2 3">DSM 104969</strain>
    </source>
</reference>
<accession>A0A840CVF7</accession>
<evidence type="ECO:0000256" key="1">
    <source>
        <dbReference type="SAM" id="Phobius"/>
    </source>
</evidence>
<sequence>MENQEQYAQGNKSVVSMGEWLITMLIMIIPLVNLIMLFVWAFGSNTPESKANWAKAQLVWMVIGIILVVIFWGAIAAMVVGAAASR</sequence>
<keyword evidence="1" id="KW-1133">Transmembrane helix</keyword>
<keyword evidence="3" id="KW-1185">Reference proteome</keyword>
<gene>
    <name evidence="2" type="ORF">GGR21_001678</name>
</gene>